<dbReference type="InterPro" id="IPR002831">
    <property type="entry name" value="Tscrpt_reg_TrmB_N"/>
</dbReference>
<organism evidence="2 3">
    <name type="scientific">Methanobrevibacter olleyae</name>
    <dbReference type="NCBI Taxonomy" id="294671"/>
    <lineage>
        <taxon>Archaea</taxon>
        <taxon>Methanobacteriati</taxon>
        <taxon>Methanobacteriota</taxon>
        <taxon>Methanomada group</taxon>
        <taxon>Methanobacteria</taxon>
        <taxon>Methanobacteriales</taxon>
        <taxon>Methanobacteriaceae</taxon>
        <taxon>Methanobrevibacter</taxon>
    </lineage>
</organism>
<reference evidence="2" key="1">
    <citation type="submission" date="2019-04" db="EMBL/GenBank/DDBJ databases">
        <title>Evolution of Biomass-Degrading Anaerobic Consortia Revealed by Metagenomics.</title>
        <authorList>
            <person name="Peng X."/>
        </authorList>
    </citation>
    <scope>NUCLEOTIDE SEQUENCE</scope>
    <source>
        <strain evidence="2">SIG14</strain>
    </source>
</reference>
<gene>
    <name evidence="2" type="ORF">E7Z75_00785</name>
</gene>
<dbReference type="Gene3D" id="1.10.10.10">
    <property type="entry name" value="Winged helix-like DNA-binding domain superfamily/Winged helix DNA-binding domain"/>
    <property type="match status" value="1"/>
</dbReference>
<evidence type="ECO:0000313" key="2">
    <source>
        <dbReference type="EMBL" id="MBE6511674.1"/>
    </source>
</evidence>
<evidence type="ECO:0000313" key="3">
    <source>
        <dbReference type="Proteomes" id="UP000732619"/>
    </source>
</evidence>
<protein>
    <submittedName>
        <fullName evidence="2">Winged helix-turn-helix transcriptional regulator</fullName>
    </submittedName>
</protein>
<evidence type="ECO:0000259" key="1">
    <source>
        <dbReference type="Pfam" id="PF01978"/>
    </source>
</evidence>
<dbReference type="Pfam" id="PF01978">
    <property type="entry name" value="TrmB"/>
    <property type="match status" value="1"/>
</dbReference>
<name>A0A8T3VJG7_METOL</name>
<accession>A0A8T3VJG7</accession>
<dbReference type="EMBL" id="SUTG01000002">
    <property type="protein sequence ID" value="MBE6511674.1"/>
    <property type="molecule type" value="Genomic_DNA"/>
</dbReference>
<dbReference type="AlphaFoldDB" id="A0A8T3VJG7"/>
<dbReference type="SUPFAM" id="SSF46785">
    <property type="entry name" value="Winged helix' DNA-binding domain"/>
    <property type="match status" value="1"/>
</dbReference>
<proteinExistence type="predicted"/>
<dbReference type="InterPro" id="IPR036390">
    <property type="entry name" value="WH_DNA-bd_sf"/>
</dbReference>
<feature type="domain" description="Transcription regulator TrmB N-terminal" evidence="1">
    <location>
        <begin position="116"/>
        <end position="173"/>
    </location>
</feature>
<dbReference type="InterPro" id="IPR011991">
    <property type="entry name" value="ArsR-like_HTH"/>
</dbReference>
<dbReference type="InterPro" id="IPR036388">
    <property type="entry name" value="WH-like_DNA-bd_sf"/>
</dbReference>
<sequence length="183" mass="20790">MRILISNLKGKELLDIAMKNRIEKLISIYTNYNETSLLDQYMVKENIKISTTSAIEASKQLSYIIRNAKEDGNEIFVATDGNFIGSLLNFVANKECADHIYYCFNDQAIQMPKLSINLSKTKMKILKTLEESEQTAILIGKNVGISRAMVYKHINSLMEDGLVGQTKQYEKYYLTNAGKMVII</sequence>
<dbReference type="CDD" id="cd00090">
    <property type="entry name" value="HTH_ARSR"/>
    <property type="match status" value="1"/>
</dbReference>
<comment type="caution">
    <text evidence="2">The sequence shown here is derived from an EMBL/GenBank/DDBJ whole genome shotgun (WGS) entry which is preliminary data.</text>
</comment>
<dbReference type="Proteomes" id="UP000732619">
    <property type="component" value="Unassembled WGS sequence"/>
</dbReference>